<evidence type="ECO:0000313" key="1">
    <source>
        <dbReference type="EMBL" id="MBO1317968.1"/>
    </source>
</evidence>
<protein>
    <submittedName>
        <fullName evidence="1">Uncharacterized protein</fullName>
    </submittedName>
</protein>
<comment type="caution">
    <text evidence="1">The sequence shown here is derived from an EMBL/GenBank/DDBJ whole genome shotgun (WGS) entry which is preliminary data.</text>
</comment>
<name>A0A8J7U353_9BACT</name>
<dbReference type="AlphaFoldDB" id="A0A8J7U353"/>
<dbReference type="EMBL" id="JAFREP010000004">
    <property type="protein sequence ID" value="MBO1317968.1"/>
    <property type="molecule type" value="Genomic_DNA"/>
</dbReference>
<gene>
    <name evidence="1" type="ORF">J3U88_05800</name>
</gene>
<proteinExistence type="predicted"/>
<keyword evidence="2" id="KW-1185">Reference proteome</keyword>
<organism evidence="1 2">
    <name type="scientific">Acanthopleuribacter pedis</name>
    <dbReference type="NCBI Taxonomy" id="442870"/>
    <lineage>
        <taxon>Bacteria</taxon>
        <taxon>Pseudomonadati</taxon>
        <taxon>Acidobacteriota</taxon>
        <taxon>Holophagae</taxon>
        <taxon>Acanthopleuribacterales</taxon>
        <taxon>Acanthopleuribacteraceae</taxon>
        <taxon>Acanthopleuribacter</taxon>
    </lineage>
</organism>
<evidence type="ECO:0000313" key="2">
    <source>
        <dbReference type="Proteomes" id="UP000664417"/>
    </source>
</evidence>
<reference evidence="1" key="1">
    <citation type="submission" date="2021-03" db="EMBL/GenBank/DDBJ databases">
        <authorList>
            <person name="Wang G."/>
        </authorList>
    </citation>
    <scope>NUCLEOTIDE SEQUENCE</scope>
    <source>
        <strain evidence="1">KCTC 12899</strain>
    </source>
</reference>
<accession>A0A8J7U353</accession>
<dbReference type="RefSeq" id="WP_207857495.1">
    <property type="nucleotide sequence ID" value="NZ_JAFREP010000004.1"/>
</dbReference>
<sequence length="267" mass="30139">MFGKDSRINSGLRKIIAKISREFHFPRVTVVRCRIDTGVVTWRDRETVPIQTLPTPSTAVNQRGELVTTEVQHARLDPATVLTAQPLSQMEATVRGADCWQAESFPIHNGLGEEAFDPAEIHDQDLAVEAPRVRATRYRFPPKKIKSPRLTFNMRLHSNLGYGRMLPMLLPVHTMDQLPKKLVIRFRAGVLKTLQVKPNQVKFVGACLMLPAAPLKFVRFEPKRLDSLYRAHAVISGAPSTLHAGRSWVFIQRENQPGIFPVIVREA</sequence>
<dbReference type="Proteomes" id="UP000664417">
    <property type="component" value="Unassembled WGS sequence"/>
</dbReference>